<dbReference type="Pfam" id="PF13560">
    <property type="entry name" value="HTH_31"/>
    <property type="match status" value="1"/>
</dbReference>
<proteinExistence type="predicted"/>
<sequence>MGGWQPLPEGLPPEVRHFVEQLRLLKDGTGLSLVALGARTAYSKSSWQRYLNAVQPPPRQAVVALCRVAGLAGADAER</sequence>
<organism evidence="1 2">
    <name type="scientific">Streptomyces hyaluromycini</name>
    <dbReference type="NCBI Taxonomy" id="1377993"/>
    <lineage>
        <taxon>Bacteria</taxon>
        <taxon>Bacillati</taxon>
        <taxon>Actinomycetota</taxon>
        <taxon>Actinomycetes</taxon>
        <taxon>Kitasatosporales</taxon>
        <taxon>Streptomycetaceae</taxon>
        <taxon>Streptomyces</taxon>
    </lineage>
</organism>
<evidence type="ECO:0000313" key="1">
    <source>
        <dbReference type="EMBL" id="MER7185362.1"/>
    </source>
</evidence>
<evidence type="ECO:0000313" key="2">
    <source>
        <dbReference type="Proteomes" id="UP001474181"/>
    </source>
</evidence>
<dbReference type="EMBL" id="JBEPEK010000430">
    <property type="protein sequence ID" value="MER7185362.1"/>
    <property type="molecule type" value="Genomic_DNA"/>
</dbReference>
<dbReference type="Proteomes" id="UP001474181">
    <property type="component" value="Unassembled WGS sequence"/>
</dbReference>
<name>A0ABV1X8Q7_9ACTN</name>
<protein>
    <submittedName>
        <fullName evidence="1">Helix-turn-helix transcriptional regulator</fullName>
    </submittedName>
</protein>
<feature type="non-terminal residue" evidence="1">
    <location>
        <position position="78"/>
    </location>
</feature>
<reference evidence="1 2" key="1">
    <citation type="submission" date="2024-06" db="EMBL/GenBank/DDBJ databases">
        <title>The Natural Products Discovery Center: Release of the First 8490 Sequenced Strains for Exploring Actinobacteria Biosynthetic Diversity.</title>
        <authorList>
            <person name="Kalkreuter E."/>
            <person name="Kautsar S.A."/>
            <person name="Yang D."/>
            <person name="Bader C.D."/>
            <person name="Teijaro C.N."/>
            <person name="Fluegel L."/>
            <person name="Davis C.M."/>
            <person name="Simpson J.R."/>
            <person name="Lauterbach L."/>
            <person name="Steele A.D."/>
            <person name="Gui C."/>
            <person name="Meng S."/>
            <person name="Li G."/>
            <person name="Viehrig K."/>
            <person name="Ye F."/>
            <person name="Su P."/>
            <person name="Kiefer A.F."/>
            <person name="Nichols A."/>
            <person name="Cepeda A.J."/>
            <person name="Yan W."/>
            <person name="Fan B."/>
            <person name="Jiang Y."/>
            <person name="Adhikari A."/>
            <person name="Zheng C.-J."/>
            <person name="Schuster L."/>
            <person name="Cowan T.M."/>
            <person name="Smanski M.J."/>
            <person name="Chevrette M.G."/>
            <person name="De Carvalho L.P.S."/>
            <person name="Shen B."/>
        </authorList>
    </citation>
    <scope>NUCLEOTIDE SEQUENCE [LARGE SCALE GENOMIC DNA]</scope>
    <source>
        <strain evidence="1 2">NPDC000234</strain>
    </source>
</reference>
<dbReference type="RefSeq" id="WP_350788196.1">
    <property type="nucleotide sequence ID" value="NZ_JBEPEK010000430.1"/>
</dbReference>
<accession>A0ABV1X8Q7</accession>
<keyword evidence="2" id="KW-1185">Reference proteome</keyword>
<gene>
    <name evidence="1" type="ORF">ABT404_38885</name>
</gene>
<comment type="caution">
    <text evidence="1">The sequence shown here is derived from an EMBL/GenBank/DDBJ whole genome shotgun (WGS) entry which is preliminary data.</text>
</comment>